<dbReference type="InterPro" id="IPR035906">
    <property type="entry name" value="MetI-like_sf"/>
</dbReference>
<feature type="transmembrane region" description="Helical" evidence="5">
    <location>
        <begin position="403"/>
        <end position="427"/>
    </location>
</feature>
<dbReference type="PANTHER" id="PTHR43496">
    <property type="entry name" value="PROTEIN LPLB"/>
    <property type="match status" value="1"/>
</dbReference>
<keyword evidence="4 5" id="KW-0472">Membrane</keyword>
<feature type="transmembrane region" description="Helical" evidence="5">
    <location>
        <begin position="551"/>
        <end position="576"/>
    </location>
</feature>
<evidence type="ECO:0000256" key="5">
    <source>
        <dbReference type="RuleBase" id="RU363032"/>
    </source>
</evidence>
<dbReference type="Proteomes" id="UP000316092">
    <property type="component" value="Unassembled WGS sequence"/>
</dbReference>
<accession>A0A553UK63</accession>
<feature type="transmembrane region" description="Helical" evidence="5">
    <location>
        <begin position="39"/>
        <end position="58"/>
    </location>
</feature>
<dbReference type="PROSITE" id="PS50928">
    <property type="entry name" value="ABC_TM1"/>
    <property type="match status" value="2"/>
</dbReference>
<dbReference type="CDD" id="cd06261">
    <property type="entry name" value="TM_PBP2"/>
    <property type="match status" value="2"/>
</dbReference>
<evidence type="ECO:0000259" key="6">
    <source>
        <dbReference type="PROSITE" id="PS50928"/>
    </source>
</evidence>
<evidence type="ECO:0000256" key="2">
    <source>
        <dbReference type="ARBA" id="ARBA00022692"/>
    </source>
</evidence>
<feature type="transmembrane region" description="Helical" evidence="5">
    <location>
        <begin position="770"/>
        <end position="793"/>
    </location>
</feature>
<comment type="subcellular location">
    <subcellularLocation>
        <location evidence="5">Cell membrane</location>
        <topology evidence="5">Multi-pass membrane protein</topology>
    </subcellularLocation>
    <subcellularLocation>
        <location evidence="1">Membrane</location>
        <topology evidence="1">Multi-pass membrane protein</topology>
    </subcellularLocation>
</comment>
<organism evidence="7 8">
    <name type="scientific">Deinococcus detaillensis</name>
    <dbReference type="NCBI Taxonomy" id="2592048"/>
    <lineage>
        <taxon>Bacteria</taxon>
        <taxon>Thermotogati</taxon>
        <taxon>Deinococcota</taxon>
        <taxon>Deinococci</taxon>
        <taxon>Deinococcales</taxon>
        <taxon>Deinococcaceae</taxon>
        <taxon>Deinococcus</taxon>
    </lineage>
</organism>
<feature type="transmembrane region" description="Helical" evidence="5">
    <location>
        <begin position="130"/>
        <end position="147"/>
    </location>
</feature>
<feature type="transmembrane region" description="Helical" evidence="5">
    <location>
        <begin position="218"/>
        <end position="238"/>
    </location>
</feature>
<dbReference type="Gene3D" id="1.10.3720.10">
    <property type="entry name" value="MetI-like"/>
    <property type="match status" value="2"/>
</dbReference>
<dbReference type="InterPro" id="IPR000515">
    <property type="entry name" value="MetI-like"/>
</dbReference>
<feature type="transmembrane region" description="Helical" evidence="5">
    <location>
        <begin position="639"/>
        <end position="658"/>
    </location>
</feature>
<dbReference type="AlphaFoldDB" id="A0A553UK63"/>
<name>A0A553UK63_9DEIO</name>
<sequence length="807" mass="85666">MGRQRHPRPHHLALDQGGLSITTAVTPPVSERNRAGVQVALLLWPLLGLLAFTFLPWVRQGRAFLAGGPSGLSLLGTLPVLWVPLAALFATLALSFLGRANRALPTLVVALAGFSVTAFFIVFRNQPADLGALITALALLSVTGMALSDTGIIKADRFIASSTLWVGLFLILFVMFPLYKVLRNAFGETGFSLEAFRSVLTSPAFFVLENETTPQSEAVLALIATVVGGMAGLGLSLWRKRPVWATVRNTLLAALGVGVFAALYFGFGALRNSVLLAVSVATAATALALAFALLGTRSRASFGPYLFVPLALAGYAIGALAASTPQTADLGLLFKGLGVLAGVGLAWWMTRRRITANKLLGVFSLLPIITPPFVIGFALIFLLGRQGLITSGILGLDTDALLGQLGVGIAQTLAYTPIAYLVLVGVVQSLNGTLEEAAVTLGASRWHVLKTVIWPLVRPGLANAFLLTIIESLADFGNPFVMGGSFLATQVYFSVEFNPAEASVYGTVLLALSVSAFLAQQAWLGRTSFTTITGKPAQGMVTPLPPVLERVLLFVFMIWVLFVGAVYGSMFFGALVKLWGFDNTFTTEHIRNLSVGSLDVFFNTLKIAALSSLPVLILSVVIAYLITRQKFFGRGFIELGSLLSFAVPGTVIGIGYILALNSGFAYMTGTMLILIVAFIFRNMPVGIRSSVANLRQIDPALEEASTTLRAGSLTTLWRVVMPLIRPALISALIFAFVRAMTAISQIIFLISPDHKVVTSEVLSMVERGQLGDAAALSALLVFTLAVVIALMTWGVGRMGGSKAGVSV</sequence>
<evidence type="ECO:0000313" key="7">
    <source>
        <dbReference type="EMBL" id="TSA80579.1"/>
    </source>
</evidence>
<feature type="transmembrane region" description="Helical" evidence="5">
    <location>
        <begin position="104"/>
        <end position="124"/>
    </location>
</feature>
<feature type="transmembrane region" description="Helical" evidence="5">
    <location>
        <begin position="607"/>
        <end position="627"/>
    </location>
</feature>
<feature type="domain" description="ABC transmembrane type-1" evidence="6">
    <location>
        <begin position="324"/>
        <end position="520"/>
    </location>
</feature>
<comment type="similarity">
    <text evidence="5">Belongs to the binding-protein-dependent transport system permease family.</text>
</comment>
<dbReference type="Pfam" id="PF00528">
    <property type="entry name" value="BPD_transp_1"/>
    <property type="match status" value="2"/>
</dbReference>
<reference evidence="7 8" key="1">
    <citation type="submission" date="2019-07" db="EMBL/GenBank/DDBJ databases">
        <title>Deinococcus detaillus sp. nov., isolated from humus soil in Antarctica.</title>
        <authorList>
            <person name="Zhang K."/>
        </authorList>
    </citation>
    <scope>NUCLEOTIDE SEQUENCE [LARGE SCALE GENOMIC DNA]</scope>
    <source>
        <strain evidence="7 8">H1</strain>
    </source>
</reference>
<feature type="transmembrane region" description="Helical" evidence="5">
    <location>
        <begin position="330"/>
        <end position="348"/>
    </location>
</feature>
<evidence type="ECO:0000313" key="8">
    <source>
        <dbReference type="Proteomes" id="UP000316092"/>
    </source>
</evidence>
<dbReference type="GO" id="GO:0055085">
    <property type="term" value="P:transmembrane transport"/>
    <property type="evidence" value="ECO:0007669"/>
    <property type="project" value="InterPro"/>
</dbReference>
<gene>
    <name evidence="7" type="ORF">FNU79_16265</name>
</gene>
<keyword evidence="5" id="KW-0813">Transport</keyword>
<feature type="transmembrane region" description="Helical" evidence="5">
    <location>
        <begin position="273"/>
        <end position="294"/>
    </location>
</feature>
<feature type="transmembrane region" description="Helical" evidence="5">
    <location>
        <begin position="159"/>
        <end position="179"/>
    </location>
</feature>
<feature type="transmembrane region" description="Helical" evidence="5">
    <location>
        <begin position="727"/>
        <end position="750"/>
    </location>
</feature>
<feature type="transmembrane region" description="Helical" evidence="5">
    <location>
        <begin position="664"/>
        <end position="680"/>
    </location>
</feature>
<comment type="caution">
    <text evidence="7">The sequence shown here is derived from an EMBL/GenBank/DDBJ whole genome shotgun (WGS) entry which is preliminary data.</text>
</comment>
<evidence type="ECO:0000256" key="3">
    <source>
        <dbReference type="ARBA" id="ARBA00022989"/>
    </source>
</evidence>
<keyword evidence="2 5" id="KW-0812">Transmembrane</keyword>
<feature type="domain" description="ABC transmembrane type-1" evidence="6">
    <location>
        <begin position="601"/>
        <end position="792"/>
    </location>
</feature>
<feature type="transmembrane region" description="Helical" evidence="5">
    <location>
        <begin position="306"/>
        <end position="324"/>
    </location>
</feature>
<dbReference type="GO" id="GO:0005886">
    <property type="term" value="C:plasma membrane"/>
    <property type="evidence" value="ECO:0007669"/>
    <property type="project" value="UniProtKB-SubCell"/>
</dbReference>
<evidence type="ECO:0000256" key="1">
    <source>
        <dbReference type="ARBA" id="ARBA00004141"/>
    </source>
</evidence>
<evidence type="ECO:0000256" key="4">
    <source>
        <dbReference type="ARBA" id="ARBA00023136"/>
    </source>
</evidence>
<proteinExistence type="inferred from homology"/>
<protein>
    <submittedName>
        <fullName evidence="7">Iron ABC transporter permease</fullName>
    </submittedName>
</protein>
<keyword evidence="8" id="KW-1185">Reference proteome</keyword>
<dbReference type="OrthoDB" id="57323at2"/>
<feature type="transmembrane region" description="Helical" evidence="5">
    <location>
        <begin position="360"/>
        <end position="383"/>
    </location>
</feature>
<feature type="transmembrane region" description="Helical" evidence="5">
    <location>
        <begin position="78"/>
        <end position="97"/>
    </location>
</feature>
<dbReference type="PANTHER" id="PTHR43496:SF1">
    <property type="entry name" value="POLYGALACTURONAN_RHAMNOGALACTURONAN TRANSPORT SYSTEM PERMEASE PROTEIN YTEP"/>
    <property type="match status" value="1"/>
</dbReference>
<feature type="transmembrane region" description="Helical" evidence="5">
    <location>
        <begin position="250"/>
        <end position="267"/>
    </location>
</feature>
<dbReference type="EMBL" id="VKDB01000028">
    <property type="protein sequence ID" value="TSA80579.1"/>
    <property type="molecule type" value="Genomic_DNA"/>
</dbReference>
<keyword evidence="3 5" id="KW-1133">Transmembrane helix</keyword>
<dbReference type="SUPFAM" id="SSF161098">
    <property type="entry name" value="MetI-like"/>
    <property type="match status" value="2"/>
</dbReference>